<comment type="cofactor">
    <cofactor evidence="2">
        <name>[4Fe-4S] cluster</name>
        <dbReference type="ChEBI" id="CHEBI:49883"/>
    </cofactor>
</comment>
<dbReference type="Proteomes" id="UP000032309">
    <property type="component" value="Unassembled WGS sequence"/>
</dbReference>
<keyword evidence="12" id="KW-0003">3Fe-4S</keyword>
<dbReference type="Pfam" id="PF13183">
    <property type="entry name" value="Fer4_8"/>
    <property type="match status" value="1"/>
</dbReference>
<evidence type="ECO:0000313" key="15">
    <source>
        <dbReference type="EMBL" id="GAN33139.1"/>
    </source>
</evidence>
<comment type="similarity">
    <text evidence="3">Belongs to the succinate dehydrogenase/fumarate reductase iron-sulfur protein family.</text>
</comment>
<keyword evidence="5" id="KW-0004">4Fe-4S</keyword>
<keyword evidence="11" id="KW-0411">Iron-sulfur</keyword>
<reference evidence="16" key="1">
    <citation type="journal article" date="2015" name="Genome Announc.">
        <title>Draft Genome Sequence of an Anaerobic Ammonium-Oxidizing Bacterium, "Candidatus Brocadia sinica".</title>
        <authorList>
            <person name="Oshiki M."/>
            <person name="Shinyako-Hata K."/>
            <person name="Satoh H."/>
            <person name="Okabe S."/>
        </authorList>
    </citation>
    <scope>NUCLEOTIDE SEQUENCE [LARGE SCALE GENOMIC DNA]</scope>
    <source>
        <strain evidence="16">JPN1</strain>
    </source>
</reference>
<evidence type="ECO:0000256" key="12">
    <source>
        <dbReference type="ARBA" id="ARBA00023291"/>
    </source>
</evidence>
<evidence type="ECO:0000256" key="13">
    <source>
        <dbReference type="ARBA" id="ARBA00034078"/>
    </source>
</evidence>
<comment type="cofactor">
    <cofactor evidence="1">
        <name>[3Fe-4S] cluster</name>
        <dbReference type="ChEBI" id="CHEBI:21137"/>
    </cofactor>
</comment>
<dbReference type="PROSITE" id="PS00198">
    <property type="entry name" value="4FE4S_FER_1"/>
    <property type="match status" value="1"/>
</dbReference>
<evidence type="ECO:0000313" key="16">
    <source>
        <dbReference type="Proteomes" id="UP000032309"/>
    </source>
</evidence>
<comment type="cofactor">
    <cofactor evidence="13">
        <name>[2Fe-2S] cluster</name>
        <dbReference type="ChEBI" id="CHEBI:190135"/>
    </cofactor>
</comment>
<protein>
    <recommendedName>
        <fullName evidence="4">succinate dehydrogenase</fullName>
        <ecNumber evidence="4">1.3.5.1</ecNumber>
    </recommendedName>
</protein>
<keyword evidence="9" id="KW-0560">Oxidoreductase</keyword>
<keyword evidence="8" id="KW-0479">Metal-binding</keyword>
<dbReference type="InterPro" id="IPR050573">
    <property type="entry name" value="SDH/FRD_Iron-Sulfur"/>
</dbReference>
<dbReference type="Pfam" id="PF13085">
    <property type="entry name" value="Fer2_3"/>
    <property type="match status" value="1"/>
</dbReference>
<dbReference type="PANTHER" id="PTHR11921:SF29">
    <property type="entry name" value="SUCCINATE DEHYDROGENASE [UBIQUINONE] IRON-SULFUR SUBUNIT, MITOCHONDRIAL"/>
    <property type="match status" value="1"/>
</dbReference>
<dbReference type="InterPro" id="IPR009051">
    <property type="entry name" value="Helical_ferredxn"/>
</dbReference>
<evidence type="ECO:0000256" key="3">
    <source>
        <dbReference type="ARBA" id="ARBA00009433"/>
    </source>
</evidence>
<evidence type="ECO:0000256" key="10">
    <source>
        <dbReference type="ARBA" id="ARBA00023004"/>
    </source>
</evidence>
<evidence type="ECO:0000256" key="1">
    <source>
        <dbReference type="ARBA" id="ARBA00001927"/>
    </source>
</evidence>
<dbReference type="PROSITE" id="PS51379">
    <property type="entry name" value="4FE4S_FER_2"/>
    <property type="match status" value="1"/>
</dbReference>
<evidence type="ECO:0000259" key="14">
    <source>
        <dbReference type="PROSITE" id="PS51379"/>
    </source>
</evidence>
<evidence type="ECO:0000256" key="4">
    <source>
        <dbReference type="ARBA" id="ARBA00012792"/>
    </source>
</evidence>
<dbReference type="SUPFAM" id="SSF46548">
    <property type="entry name" value="alpha-helical ferredoxin"/>
    <property type="match status" value="1"/>
</dbReference>
<evidence type="ECO:0000256" key="5">
    <source>
        <dbReference type="ARBA" id="ARBA00022485"/>
    </source>
</evidence>
<dbReference type="InterPro" id="IPR036010">
    <property type="entry name" value="2Fe-2S_ferredoxin-like_sf"/>
</dbReference>
<dbReference type="Gene3D" id="3.10.20.30">
    <property type="match status" value="1"/>
</dbReference>
<keyword evidence="16" id="KW-1185">Reference proteome</keyword>
<proteinExistence type="inferred from homology"/>
<dbReference type="EC" id="1.3.5.1" evidence="4"/>
<dbReference type="PANTHER" id="PTHR11921">
    <property type="entry name" value="SUCCINATE DEHYDROGENASE IRON-SULFUR PROTEIN"/>
    <property type="match status" value="1"/>
</dbReference>
<organism evidence="15 16">
    <name type="scientific">Candidatus Brocadia sinica JPN1</name>
    <dbReference type="NCBI Taxonomy" id="1197129"/>
    <lineage>
        <taxon>Bacteria</taxon>
        <taxon>Pseudomonadati</taxon>
        <taxon>Planctomycetota</taxon>
        <taxon>Candidatus Brocadiia</taxon>
        <taxon>Candidatus Brocadiales</taxon>
        <taxon>Candidatus Brocadiaceae</taxon>
        <taxon>Candidatus Brocadia</taxon>
    </lineage>
</organism>
<keyword evidence="10" id="KW-0408">Iron</keyword>
<evidence type="ECO:0000256" key="6">
    <source>
        <dbReference type="ARBA" id="ARBA00022532"/>
    </source>
</evidence>
<dbReference type="SUPFAM" id="SSF54292">
    <property type="entry name" value="2Fe-2S ferredoxin-like"/>
    <property type="match status" value="1"/>
</dbReference>
<dbReference type="EMBL" id="BAFN01000001">
    <property type="protein sequence ID" value="GAN33139.1"/>
    <property type="molecule type" value="Genomic_DNA"/>
</dbReference>
<keyword evidence="7" id="KW-0001">2Fe-2S</keyword>
<comment type="caution">
    <text evidence="15">The sequence shown here is derived from an EMBL/GenBank/DDBJ whole genome shotgun (WGS) entry which is preliminary data.</text>
</comment>
<accession>A0ABQ0JWI0</accession>
<dbReference type="InterPro" id="IPR004489">
    <property type="entry name" value="Succ_DH/fum_Rdtase_Fe-S"/>
</dbReference>
<evidence type="ECO:0000256" key="11">
    <source>
        <dbReference type="ARBA" id="ARBA00023014"/>
    </source>
</evidence>
<gene>
    <name evidence="15" type="ORF">BROSI_A1656</name>
</gene>
<dbReference type="Gene3D" id="1.10.1060.10">
    <property type="entry name" value="Alpha-helical ferredoxin"/>
    <property type="match status" value="1"/>
</dbReference>
<evidence type="ECO:0000256" key="9">
    <source>
        <dbReference type="ARBA" id="ARBA00023002"/>
    </source>
</evidence>
<evidence type="ECO:0000256" key="2">
    <source>
        <dbReference type="ARBA" id="ARBA00001966"/>
    </source>
</evidence>
<dbReference type="InterPro" id="IPR025192">
    <property type="entry name" value="Succ_DH/fum_Rdtase_N"/>
</dbReference>
<dbReference type="NCBIfam" id="TIGR00384">
    <property type="entry name" value="dhsB"/>
    <property type="match status" value="1"/>
</dbReference>
<keyword evidence="6" id="KW-0816">Tricarboxylic acid cycle</keyword>
<name>A0ABQ0JWI0_9BACT</name>
<evidence type="ECO:0000256" key="7">
    <source>
        <dbReference type="ARBA" id="ARBA00022714"/>
    </source>
</evidence>
<dbReference type="NCBIfam" id="NF004616">
    <property type="entry name" value="PRK05950.1"/>
    <property type="match status" value="1"/>
</dbReference>
<feature type="domain" description="4Fe-4S ferredoxin-type" evidence="14">
    <location>
        <begin position="135"/>
        <end position="163"/>
    </location>
</feature>
<evidence type="ECO:0000256" key="8">
    <source>
        <dbReference type="ARBA" id="ARBA00022723"/>
    </source>
</evidence>
<dbReference type="InterPro" id="IPR017896">
    <property type="entry name" value="4Fe4S_Fe-S-bd"/>
</dbReference>
<sequence length="238" mass="27573">MEMKFRIYRFDPDADKEPYYQKYQISANPSDRILDCLNRIKWEQDGTLSYRMSCGHGVCGSDAMKINGRCALACQKLVKEYEGQEVVLEPLPSYKVLKDLVVDLEPFFEKVKLVRPYLISETIPPEKERSQSPENSKQLDTAIRCILCACCMGACPVVNENERFIGPAPLVWAFRYIFDSRDDKYRDRLRQLDYPDGAWACVNHYECTRVCPKEIPVTKYINTIKQEIQKTKDKSSPA</sequence>
<dbReference type="InterPro" id="IPR012675">
    <property type="entry name" value="Beta-grasp_dom_sf"/>
</dbReference>
<dbReference type="InterPro" id="IPR017900">
    <property type="entry name" value="4Fe4S_Fe_S_CS"/>
</dbReference>